<comment type="similarity">
    <text evidence="1">Belongs to the N(4)/N(6)-methyltransferase family.</text>
</comment>
<dbReference type="CDD" id="cd02440">
    <property type="entry name" value="AdoMet_MTases"/>
    <property type="match status" value="1"/>
</dbReference>
<sequence>MAHKHWLNMKPYGLNFFLARDLNGKGAHTLVMVGPGLANHRQELQSLGFQRDERFVHREYWTRSAAGLSPANIQRLFPQAQLELTAIDKIMPALRAGMTQRNAPQPISQENRTDGAEFRDARELPEHDVRGADDARARVPSNVGEDNARDDVRAESVNDEVAIRQERADALPLEAERVTSGQSPQSGEGLDEDEPTTEDGNVLRPPRMDESLEAGGPRDSNAGSKLESEGLTAAPSSPSAFVALEFLIDQSQQWFRVETSSSHSELQESIPTVLRRFIERYNINHASTNIESRIVDDLTGEVTFYEADSSLFLEPVQASQTSSLPNASNAELDSDEVTALQAKVRQLFEQDMPADAYFLFKQDPTANPLSLQEFIEEMHASAGGSEASLRLSRAQRTYLSRELSLTSSAIELFAQEGELRGFAKLQSLLAQGNVLAAATIEALVDHENQIETALLHAGWARDELYDQADPDRSAKWSRAGIQEIYREASQDGWVYVGAEKGSIKPLFDVVDSYELSPSHIAYQIKSHASAIWGASQNESISLEKPELDTNESASSTHNDAQRSGVIDAEQVEETPDRIWRGTTYDQVLKGQRTPFSDVSRVLKAFAAMSKAESSGLASLEESEKVDLTGFKGWGGVAPELRTDNRINRKNGFGVMVADHLSVEEGVFNQQLLENRLESYYTPAPLIRSNWKVFKQAGVASSGRFLEPGCGSGLFFSCAPEEVQSQARLVGVECDPFASRMARINAPDAVILEKRLEQTVLDKGFDGVIGNVPFGETLITDSRYPDAKHIHDYFIVRSLDHLKPGGIMSVITSSGTLDKKDDRIRQQIMARANLVAAFRLPVEIFSDQDASVTTDLLVLQRRPDHTAPDFDFTKSIPQSFFADKEEHKFFINQYFVDHPEHVLGNYDVASSAFGPKLQVITSDDLRGLPIYQKVDAIAALLDKKVEESIAPGIANRSKWPQSEFVQALSDLGRERDFDYASAVEIQDFKGLVGDYTLIDDSLFLVLDIVDQFDENGIRNGHHHLVEEIKLPPKKEAVLRAYLPLRDAARLLINAQINGTDDELAQAQGVAQRAYDEFVKAHGPVNKLYNVRIFEDDPGSTEVMSLELWDDELEEVTALADTFTARVVRSDAILNATNSEDAFYISIDRRGKVDLDFMTEISGIAREALINDLLGNLIFVDPHSHEYISSEVYLSGNVVKKLEEARQAFSLDERFKVNVEALKAAQPAPIPFEQITIRLGSNWIPANDIRGFVSSLVNQKLTEADFKVRYSAGAGIWTIDVSDSFKREHESARTALFGTQNASLEILLEKLLNSQRPSHYDKIDGKSVLNEVATMASRGKQDELNDAFYKWVASDPDRIERFTHLYNQATNVIRVPTPNGSRLTFPGLSPSWRPRDHQCDKVAMAMMGFNSMAAHPVGAGKTFEMVAIAIKLGQLGMYQKPMIAVPNHMLGQISREAKQMYPGARVLMVTGEDLRGANRKRFLAIARNNKWDLVVCTHSLLNQISAPLDIVLKQFDKQIDVINCKIAETENRRVERQLQASLKTVTGKREDTIRQFDEASKRSGMITIDRLGVDALLVDEAHLYKNLGLNSAMNVLGVTTSSSQRAFNLNALGEYLRDYHSKSFGMHFFTGTPVANTMCELYVHNKMLRPELLDEMGITHFDEWANRFGDIVSGLEALPEGGGFRVNERFARFVNLPEMIRLFRSFADVKSKEQLNLPVPKVHSHTVSVEQSDWQKAFMKHLAIRAVAVRKGRVRPDEDNMLSVATAGRKASLDMRLVEDILPEDSSLKLKSVAENLYRIWKESSEVKGTQLVFIDLGTPGKDKPFSCYAALKDLLVDMGMPGADIAFIHDAKTNDAKEKIFEKVRSGEIRILFGSTEKMGVGTNVQERLCALHHVDCPWRPSDIEQRKGRIERQGNKFFAEVEEYRYTTKDSFDLFMWETNKRKAAFISQALADPSIASREVSEEMDLGYAEVMAVTTGNPKIREKVELDDQVAKLDRKERAWYADRANKASLARSLQLDQSIHIQRLEVEQQVKEALPKCRFSHVTVTGPVKDLQDGDATWLYATPIGQAVLSRLPFIEAKLMRNNEVEAPLNMRVGDIELVVSLNPSKYAEIKGKLDGKLLPINIVQPSKNEQMTGKRLRDWFRADERILELTQAIDAAKKNLAVLGDIDLSSEWPHRTEHQELWSRKRELDHWFSQQNFDQQAEGPDPFLRMLEQFRESTKQLGQDAPEAVPAHPDNAAAQADESQGEGHIHFEMPDPDVDALSLAQEAVTSTRFGNRALGPH</sequence>
<dbReference type="InterPro" id="IPR003356">
    <property type="entry name" value="DNA_methylase_A-5"/>
</dbReference>
<dbReference type="InterPro" id="IPR001650">
    <property type="entry name" value="Helicase_C-like"/>
</dbReference>
<dbReference type="Proteomes" id="UP000250443">
    <property type="component" value="Unassembled WGS sequence"/>
</dbReference>
<feature type="region of interest" description="Disordered" evidence="3">
    <location>
        <begin position="2222"/>
        <end position="2258"/>
    </location>
</feature>
<gene>
    <name evidence="6" type="primary">hsdM</name>
    <name evidence="5" type="ORF">I5Q09_19740</name>
    <name evidence="6" type="ORF">NCTC11842_00125</name>
</gene>
<dbReference type="InterPro" id="IPR014001">
    <property type="entry name" value="Helicase_ATP-bd"/>
</dbReference>
<dbReference type="Pfam" id="PF02384">
    <property type="entry name" value="N6_Mtase"/>
    <property type="match status" value="1"/>
</dbReference>
<dbReference type="InterPro" id="IPR052933">
    <property type="entry name" value="DNA_Protect_Modify"/>
</dbReference>
<dbReference type="SMART" id="SM00490">
    <property type="entry name" value="HELICc"/>
    <property type="match status" value="1"/>
</dbReference>
<accession>A0A2X2DZF4</accession>
<dbReference type="SUPFAM" id="SSF53335">
    <property type="entry name" value="S-adenosyl-L-methionine-dependent methyltransferases"/>
    <property type="match status" value="1"/>
</dbReference>
<name>A0A2X2DZF4_PSELU</name>
<keyword evidence="6" id="KW-0489">Methyltransferase</keyword>
<dbReference type="GO" id="GO:0003677">
    <property type="term" value="F:DNA binding"/>
    <property type="evidence" value="ECO:0007669"/>
    <property type="project" value="InterPro"/>
</dbReference>
<feature type="compositionally biased region" description="Basic and acidic residues" evidence="3">
    <location>
        <begin position="111"/>
        <end position="137"/>
    </location>
</feature>
<dbReference type="InterPro" id="IPR029063">
    <property type="entry name" value="SAM-dependent_MTases_sf"/>
</dbReference>
<dbReference type="SMART" id="SM00487">
    <property type="entry name" value="DEXDc"/>
    <property type="match status" value="1"/>
</dbReference>
<feature type="region of interest" description="Disordered" evidence="3">
    <location>
        <begin position="542"/>
        <end position="568"/>
    </location>
</feature>
<evidence type="ECO:0000256" key="1">
    <source>
        <dbReference type="ARBA" id="ARBA00006594"/>
    </source>
</evidence>
<evidence type="ECO:0000313" key="8">
    <source>
        <dbReference type="Proteomes" id="UP000638986"/>
    </source>
</evidence>
<evidence type="ECO:0000259" key="4">
    <source>
        <dbReference type="PROSITE" id="PS51194"/>
    </source>
</evidence>
<evidence type="ECO:0000256" key="3">
    <source>
        <dbReference type="SAM" id="MobiDB-lite"/>
    </source>
</evidence>
<dbReference type="PRINTS" id="PR00507">
    <property type="entry name" value="N12N6MTFRASE"/>
</dbReference>
<dbReference type="InterPro" id="IPR027417">
    <property type="entry name" value="P-loop_NTPase"/>
</dbReference>
<keyword evidence="2" id="KW-0175">Coiled coil</keyword>
<dbReference type="Gene3D" id="3.40.50.150">
    <property type="entry name" value="Vaccinia Virus protein VP39"/>
    <property type="match status" value="1"/>
</dbReference>
<dbReference type="Proteomes" id="UP000638986">
    <property type="component" value="Unassembled WGS sequence"/>
</dbReference>
<feature type="region of interest" description="Disordered" evidence="3">
    <location>
        <begin position="99"/>
        <end position="234"/>
    </location>
</feature>
<dbReference type="EC" id="2.1.1.72" evidence="6"/>
<reference evidence="5 8" key="2">
    <citation type="submission" date="2020-11" db="EMBL/GenBank/DDBJ databases">
        <title>Enhanced detection system for hospital associated transmission using whole genome sequencing surveillance.</title>
        <authorList>
            <person name="Harrison L.H."/>
            <person name="Van Tyne D."/>
            <person name="Marsh J.W."/>
            <person name="Griffith M.P."/>
            <person name="Snyder D.J."/>
            <person name="Cooper V.S."/>
            <person name="Mustapha M."/>
        </authorList>
    </citation>
    <scope>NUCLEOTIDE SEQUENCE [LARGE SCALE GENOMIC DNA]</scope>
    <source>
        <strain evidence="5 8">PSB00013</strain>
    </source>
</reference>
<feature type="compositionally biased region" description="Polar residues" evidence="3">
    <location>
        <begin position="99"/>
        <end position="110"/>
    </location>
</feature>
<feature type="compositionally biased region" description="Basic and acidic residues" evidence="3">
    <location>
        <begin position="146"/>
        <end position="177"/>
    </location>
</feature>
<dbReference type="Gene3D" id="3.40.50.300">
    <property type="entry name" value="P-loop containing nucleotide triphosphate hydrolases"/>
    <property type="match status" value="2"/>
</dbReference>
<feature type="domain" description="Helicase C-terminal" evidence="4">
    <location>
        <begin position="1790"/>
        <end position="1973"/>
    </location>
</feature>
<protein>
    <submittedName>
        <fullName evidence="6">HsdM</fullName>
        <ecNumber evidence="6">2.1.1.72</ecNumber>
    </submittedName>
    <submittedName>
        <fullName evidence="5">N-6 DNA methylase</fullName>
    </submittedName>
</protein>
<proteinExistence type="inferred from homology"/>
<organism evidence="6 7">
    <name type="scientific">Pseudomonas luteola</name>
    <dbReference type="NCBI Taxonomy" id="47886"/>
    <lineage>
        <taxon>Bacteria</taxon>
        <taxon>Pseudomonadati</taxon>
        <taxon>Pseudomonadota</taxon>
        <taxon>Gammaproteobacteria</taxon>
        <taxon>Pseudomonadales</taxon>
        <taxon>Pseudomonadaceae</taxon>
        <taxon>Pseudomonas</taxon>
    </lineage>
</organism>
<evidence type="ECO:0000256" key="2">
    <source>
        <dbReference type="SAM" id="Coils"/>
    </source>
</evidence>
<dbReference type="PANTHER" id="PTHR41313">
    <property type="entry name" value="ADENINE-SPECIFIC METHYLTRANSFERASE"/>
    <property type="match status" value="1"/>
</dbReference>
<feature type="coiled-coil region" evidence="2">
    <location>
        <begin position="1510"/>
        <end position="1542"/>
    </location>
</feature>
<dbReference type="Pfam" id="PF00271">
    <property type="entry name" value="Helicase_C"/>
    <property type="match status" value="1"/>
</dbReference>
<dbReference type="EMBL" id="JADTXM010000015">
    <property type="protein sequence ID" value="MBH3440919.1"/>
    <property type="molecule type" value="Genomic_DNA"/>
</dbReference>
<keyword evidence="6" id="KW-0808">Transferase</keyword>
<dbReference type="SUPFAM" id="SSF52540">
    <property type="entry name" value="P-loop containing nucleoside triphosphate hydrolases"/>
    <property type="match status" value="2"/>
</dbReference>
<evidence type="ECO:0000313" key="7">
    <source>
        <dbReference type="Proteomes" id="UP000250443"/>
    </source>
</evidence>
<dbReference type="RefSeq" id="WP_112297454.1">
    <property type="nucleotide sequence ID" value="NZ_JAAMQY010000010.1"/>
</dbReference>
<dbReference type="GO" id="GO:0009007">
    <property type="term" value="F:site-specific DNA-methyltransferase (adenine-specific) activity"/>
    <property type="evidence" value="ECO:0007669"/>
    <property type="project" value="UniProtKB-EC"/>
</dbReference>
<reference evidence="6 7" key="1">
    <citation type="submission" date="2018-06" db="EMBL/GenBank/DDBJ databases">
        <authorList>
            <consortium name="Pathogen Informatics"/>
            <person name="Doyle S."/>
        </authorList>
    </citation>
    <scope>NUCLEOTIDE SEQUENCE [LARGE SCALE GENOMIC DNA]</scope>
    <source>
        <strain evidence="6 7">NCTC11842</strain>
    </source>
</reference>
<evidence type="ECO:0000313" key="6">
    <source>
        <dbReference type="EMBL" id="SPY99980.1"/>
    </source>
</evidence>
<dbReference type="PROSITE" id="PS51194">
    <property type="entry name" value="HELICASE_CTER"/>
    <property type="match status" value="1"/>
</dbReference>
<dbReference type="GO" id="GO:0008170">
    <property type="term" value="F:N-methyltransferase activity"/>
    <property type="evidence" value="ECO:0007669"/>
    <property type="project" value="InterPro"/>
</dbReference>
<dbReference type="PANTHER" id="PTHR41313:SF1">
    <property type="entry name" value="DNA METHYLASE ADENINE-SPECIFIC DOMAIN-CONTAINING PROTEIN"/>
    <property type="match status" value="1"/>
</dbReference>
<dbReference type="EMBL" id="UAUF01000002">
    <property type="protein sequence ID" value="SPY99980.1"/>
    <property type="molecule type" value="Genomic_DNA"/>
</dbReference>
<evidence type="ECO:0000313" key="5">
    <source>
        <dbReference type="EMBL" id="MBH3440919.1"/>
    </source>
</evidence>
<dbReference type="GO" id="GO:0032259">
    <property type="term" value="P:methylation"/>
    <property type="evidence" value="ECO:0007669"/>
    <property type="project" value="UniProtKB-KW"/>
</dbReference>